<keyword evidence="4" id="KW-0804">Transcription</keyword>
<dbReference type="Pfam" id="PF07716">
    <property type="entry name" value="bZIP_2"/>
    <property type="match status" value="1"/>
</dbReference>
<keyword evidence="2" id="KW-0805">Transcription regulation</keyword>
<gene>
    <name evidence="9" type="ORF">KLDO_g868</name>
</gene>
<feature type="region of interest" description="Disordered" evidence="7">
    <location>
        <begin position="168"/>
        <end position="218"/>
    </location>
</feature>
<dbReference type="GO" id="GO:0000977">
    <property type="term" value="F:RNA polymerase II transcription regulatory region sequence-specific DNA binding"/>
    <property type="evidence" value="ECO:0007669"/>
    <property type="project" value="TreeGrafter"/>
</dbReference>
<sequence>MATAGLEQMKGTSDEGRLPASNEEVTPAAKLEELLRGLKDQAQAQAQAPEQAGKHTDLIASGKQAGADGTGETPSENYTVSKAAGKTRKVSVPASIPDDHLDQTDAAPDLENLGLDLSAQLHELINNNSGLGSRLLSLLLVSSGNAKDIISAVNKGDLSKLQGLTERQQVPFKSANPSATSAGNKNKNNNNSISVSNDTTAPEKLAPSSKDEIADSTENENDLIWRQLEKRRKNTEASARFRIRKKQREKEKFQQLQQLTTDINDMYDRIDSLIDENSFWKKKLEELNDIKSKELLDNIKRRSGL</sequence>
<evidence type="ECO:0000313" key="9">
    <source>
        <dbReference type="EMBL" id="CDO92551.1"/>
    </source>
</evidence>
<comment type="caution">
    <text evidence="9">The sequence shown here is derived from an EMBL/GenBank/DDBJ whole genome shotgun (WGS) entry which is preliminary data.</text>
</comment>
<organism evidence="9 10">
    <name type="scientific">Kluyveromyces dobzhanskii CBS 2104</name>
    <dbReference type="NCBI Taxonomy" id="1427455"/>
    <lineage>
        <taxon>Eukaryota</taxon>
        <taxon>Fungi</taxon>
        <taxon>Dikarya</taxon>
        <taxon>Ascomycota</taxon>
        <taxon>Saccharomycotina</taxon>
        <taxon>Saccharomycetes</taxon>
        <taxon>Saccharomycetales</taxon>
        <taxon>Saccharomycetaceae</taxon>
        <taxon>Kluyveromyces</taxon>
    </lineage>
</organism>
<evidence type="ECO:0000256" key="3">
    <source>
        <dbReference type="ARBA" id="ARBA00023125"/>
    </source>
</evidence>
<reference evidence="9 10" key="1">
    <citation type="submission" date="2014-03" db="EMBL/GenBank/DDBJ databases">
        <title>The genome of Kluyveromyces dobzhanskii.</title>
        <authorList>
            <person name="Nystedt B."/>
            <person name="Astrom S."/>
        </authorList>
    </citation>
    <scope>NUCLEOTIDE SEQUENCE [LARGE SCALE GENOMIC DNA]</scope>
    <source>
        <strain evidence="9 10">CBS 2104</strain>
    </source>
</reference>
<evidence type="ECO:0000259" key="8">
    <source>
        <dbReference type="PROSITE" id="PS00036"/>
    </source>
</evidence>
<evidence type="ECO:0000256" key="1">
    <source>
        <dbReference type="ARBA" id="ARBA00004123"/>
    </source>
</evidence>
<feature type="region of interest" description="Disordered" evidence="7">
    <location>
        <begin position="1"/>
        <end position="101"/>
    </location>
</feature>
<keyword evidence="6" id="KW-0175">Coiled coil</keyword>
<evidence type="ECO:0000313" key="10">
    <source>
        <dbReference type="Proteomes" id="UP000031516"/>
    </source>
</evidence>
<evidence type="ECO:0000256" key="6">
    <source>
        <dbReference type="SAM" id="Coils"/>
    </source>
</evidence>
<evidence type="ECO:0000256" key="7">
    <source>
        <dbReference type="SAM" id="MobiDB-lite"/>
    </source>
</evidence>
<proteinExistence type="predicted"/>
<accession>A0A0A8L0H4</accession>
<feature type="compositionally biased region" description="Basic and acidic residues" evidence="7">
    <location>
        <begin position="30"/>
        <end position="39"/>
    </location>
</feature>
<dbReference type="SUPFAM" id="SSF57959">
    <property type="entry name" value="Leucine zipper domain"/>
    <property type="match status" value="1"/>
</dbReference>
<dbReference type="GO" id="GO:0001228">
    <property type="term" value="F:DNA-binding transcription activator activity, RNA polymerase II-specific"/>
    <property type="evidence" value="ECO:0007669"/>
    <property type="project" value="TreeGrafter"/>
</dbReference>
<dbReference type="CDD" id="cd14705">
    <property type="entry name" value="bZIP_Zip1"/>
    <property type="match status" value="1"/>
</dbReference>
<evidence type="ECO:0000256" key="2">
    <source>
        <dbReference type="ARBA" id="ARBA00023015"/>
    </source>
</evidence>
<keyword evidence="5" id="KW-0539">Nucleus</keyword>
<dbReference type="Gene3D" id="1.20.5.170">
    <property type="match status" value="1"/>
</dbReference>
<dbReference type="GO" id="GO:0005634">
    <property type="term" value="C:nucleus"/>
    <property type="evidence" value="ECO:0007669"/>
    <property type="project" value="UniProtKB-SubCell"/>
</dbReference>
<dbReference type="PANTHER" id="PTHR13044:SF45">
    <property type="entry name" value="TRANSCRIPTIONAL ACTIVATOR OF SULFUR METABOLISM MET28"/>
    <property type="match status" value="1"/>
</dbReference>
<keyword evidence="10" id="KW-1185">Reference proteome</keyword>
<dbReference type="AlphaFoldDB" id="A0A0A8L0H4"/>
<feature type="domain" description="BZIP" evidence="8">
    <location>
        <begin position="230"/>
        <end position="244"/>
    </location>
</feature>
<evidence type="ECO:0000256" key="4">
    <source>
        <dbReference type="ARBA" id="ARBA00023163"/>
    </source>
</evidence>
<dbReference type="GO" id="GO:0089713">
    <property type="term" value="C:Cbf1-Met4-Met28 complex"/>
    <property type="evidence" value="ECO:0007669"/>
    <property type="project" value="TreeGrafter"/>
</dbReference>
<dbReference type="PROSITE" id="PS00036">
    <property type="entry name" value="BZIP_BASIC"/>
    <property type="match status" value="1"/>
</dbReference>
<dbReference type="EMBL" id="CCBQ010000016">
    <property type="protein sequence ID" value="CDO92551.1"/>
    <property type="molecule type" value="Genomic_DNA"/>
</dbReference>
<feature type="coiled-coil region" evidence="6">
    <location>
        <begin position="256"/>
        <end position="290"/>
    </location>
</feature>
<keyword evidence="3" id="KW-0238">DNA-binding</keyword>
<dbReference type="OrthoDB" id="1939598at2759"/>
<comment type="subcellular location">
    <subcellularLocation>
        <location evidence="1">Nucleus</location>
    </subcellularLocation>
</comment>
<feature type="compositionally biased region" description="Low complexity" evidence="7">
    <location>
        <begin position="41"/>
        <end position="51"/>
    </location>
</feature>
<dbReference type="InterPro" id="IPR046347">
    <property type="entry name" value="bZIP_sf"/>
</dbReference>
<dbReference type="InterPro" id="IPR004827">
    <property type="entry name" value="bZIP"/>
</dbReference>
<protein>
    <submittedName>
        <fullName evidence="9">WGS project CCBQ000000000 data, contig 00012</fullName>
    </submittedName>
</protein>
<dbReference type="Proteomes" id="UP000031516">
    <property type="component" value="Unassembled WGS sequence"/>
</dbReference>
<evidence type="ECO:0000256" key="5">
    <source>
        <dbReference type="ARBA" id="ARBA00023242"/>
    </source>
</evidence>
<name>A0A0A8L0H4_9SACH</name>
<dbReference type="PANTHER" id="PTHR13044">
    <property type="entry name" value="ACTIVATING TRANSCRIPTION FACTOR ATF 4/5"/>
    <property type="match status" value="1"/>
</dbReference>